<organism evidence="1">
    <name type="scientific">Anguilla anguilla</name>
    <name type="common">European freshwater eel</name>
    <name type="synonym">Muraena anguilla</name>
    <dbReference type="NCBI Taxonomy" id="7936"/>
    <lineage>
        <taxon>Eukaryota</taxon>
        <taxon>Metazoa</taxon>
        <taxon>Chordata</taxon>
        <taxon>Craniata</taxon>
        <taxon>Vertebrata</taxon>
        <taxon>Euteleostomi</taxon>
        <taxon>Actinopterygii</taxon>
        <taxon>Neopterygii</taxon>
        <taxon>Teleostei</taxon>
        <taxon>Anguilliformes</taxon>
        <taxon>Anguillidae</taxon>
        <taxon>Anguilla</taxon>
    </lineage>
</organism>
<evidence type="ECO:0000313" key="1">
    <source>
        <dbReference type="EMBL" id="JAH81528.1"/>
    </source>
</evidence>
<protein>
    <submittedName>
        <fullName evidence="1">Uncharacterized protein</fullName>
    </submittedName>
</protein>
<proteinExistence type="predicted"/>
<dbReference type="AlphaFoldDB" id="A0A0E9VW96"/>
<name>A0A0E9VW96_ANGAN</name>
<accession>A0A0E9VW96</accession>
<reference evidence="1" key="2">
    <citation type="journal article" date="2015" name="Fish Shellfish Immunol.">
        <title>Early steps in the European eel (Anguilla anguilla)-Vibrio vulnificus interaction in the gills: Role of the RtxA13 toxin.</title>
        <authorList>
            <person name="Callol A."/>
            <person name="Pajuelo D."/>
            <person name="Ebbesson L."/>
            <person name="Teles M."/>
            <person name="MacKenzie S."/>
            <person name="Amaro C."/>
        </authorList>
    </citation>
    <scope>NUCLEOTIDE SEQUENCE</scope>
</reference>
<sequence>MMVWGSFAGSRVGNLHRVAP</sequence>
<dbReference type="EMBL" id="GBXM01027049">
    <property type="protein sequence ID" value="JAH81528.1"/>
    <property type="molecule type" value="Transcribed_RNA"/>
</dbReference>
<reference evidence="1" key="1">
    <citation type="submission" date="2014-11" db="EMBL/GenBank/DDBJ databases">
        <authorList>
            <person name="Amaro Gonzalez C."/>
        </authorList>
    </citation>
    <scope>NUCLEOTIDE SEQUENCE</scope>
</reference>